<gene>
    <name evidence="8" type="ORF">CacPP4_20860</name>
</gene>
<keyword evidence="3 6" id="KW-0812">Transmembrane</keyword>
<dbReference type="InterPro" id="IPR027379">
    <property type="entry name" value="CLS_N"/>
</dbReference>
<keyword evidence="5 6" id="KW-0472">Membrane</keyword>
<feature type="transmembrane region" description="Helical" evidence="6">
    <location>
        <begin position="56"/>
        <end position="75"/>
    </location>
</feature>
<feature type="domain" description="Cardiolipin synthase N-terminal" evidence="7">
    <location>
        <begin position="67"/>
        <end position="106"/>
    </location>
</feature>
<organism evidence="8 9">
    <name type="scientific">Cutibacterium acnes subsp. acnes</name>
    <dbReference type="NCBI Taxonomy" id="1734925"/>
    <lineage>
        <taxon>Bacteria</taxon>
        <taxon>Bacillati</taxon>
        <taxon>Actinomycetota</taxon>
        <taxon>Actinomycetes</taxon>
        <taxon>Propionibacteriales</taxon>
        <taxon>Propionibacteriaceae</taxon>
        <taxon>Cutibacterium</taxon>
    </lineage>
</organism>
<proteinExistence type="predicted"/>
<comment type="subcellular location">
    <subcellularLocation>
        <location evidence="1">Cell membrane</location>
        <topology evidence="1">Multi-pass membrane protein</topology>
    </subcellularLocation>
</comment>
<evidence type="ECO:0000256" key="3">
    <source>
        <dbReference type="ARBA" id="ARBA00022692"/>
    </source>
</evidence>
<reference evidence="8 9" key="1">
    <citation type="submission" date="2019-06" db="EMBL/GenBank/DDBJ databases">
        <title>Complete genome sequence of Cutibacterium acnes subsp. acnes NBRC 107605.</title>
        <authorList>
            <person name="Miura T."/>
            <person name="Furukawa M."/>
            <person name="Shimamura M."/>
            <person name="Ohyama Y."/>
            <person name="Yamazoe A."/>
            <person name="Kawasaki H."/>
        </authorList>
    </citation>
    <scope>NUCLEOTIDE SEQUENCE [LARGE SCALE GENOMIC DNA]</scope>
    <source>
        <strain evidence="8 9">NBRC 107605</strain>
    </source>
</reference>
<evidence type="ECO:0000256" key="6">
    <source>
        <dbReference type="SAM" id="Phobius"/>
    </source>
</evidence>
<evidence type="ECO:0000256" key="2">
    <source>
        <dbReference type="ARBA" id="ARBA00022475"/>
    </source>
</evidence>
<keyword evidence="9" id="KW-1185">Reference proteome</keyword>
<dbReference type="Pfam" id="PF13396">
    <property type="entry name" value="PLDc_N"/>
    <property type="match status" value="1"/>
</dbReference>
<dbReference type="EMBL" id="AP019723">
    <property type="protein sequence ID" value="BBK85471.1"/>
    <property type="molecule type" value="Genomic_DNA"/>
</dbReference>
<feature type="transmembrane region" description="Helical" evidence="6">
    <location>
        <begin position="87"/>
        <end position="105"/>
    </location>
</feature>
<sequence>MNDDQDPRHGETLRAFCHGRMPELLQPEYRFRPTGRQLLLLSDGQVVLLSIFAHDLPLLAITVPIIVFAFALLSILRSDRLTGAGKVIWIVVCFPLVGPIVWFIAGKS</sequence>
<evidence type="ECO:0000259" key="7">
    <source>
        <dbReference type="Pfam" id="PF13396"/>
    </source>
</evidence>
<keyword evidence="2" id="KW-1003">Cell membrane</keyword>
<protein>
    <recommendedName>
        <fullName evidence="7">Cardiolipin synthase N-terminal domain-containing protein</fullName>
    </recommendedName>
</protein>
<evidence type="ECO:0000256" key="5">
    <source>
        <dbReference type="ARBA" id="ARBA00023136"/>
    </source>
</evidence>
<evidence type="ECO:0000256" key="4">
    <source>
        <dbReference type="ARBA" id="ARBA00022989"/>
    </source>
</evidence>
<evidence type="ECO:0000313" key="8">
    <source>
        <dbReference type="EMBL" id="BBK85471.1"/>
    </source>
</evidence>
<evidence type="ECO:0000256" key="1">
    <source>
        <dbReference type="ARBA" id="ARBA00004651"/>
    </source>
</evidence>
<evidence type="ECO:0000313" key="9">
    <source>
        <dbReference type="Proteomes" id="UP000318594"/>
    </source>
</evidence>
<name>A0ABM7H1H3_CUTAC</name>
<keyword evidence="4 6" id="KW-1133">Transmembrane helix</keyword>
<accession>A0ABM7H1H3</accession>
<dbReference type="Proteomes" id="UP000318594">
    <property type="component" value="Chromosome"/>
</dbReference>